<keyword evidence="6" id="KW-1185">Reference proteome</keyword>
<evidence type="ECO:0000256" key="2">
    <source>
        <dbReference type="ARBA" id="ARBA00022617"/>
    </source>
</evidence>
<gene>
    <name evidence="5" type="ORF">SAMN06269173_103461</name>
</gene>
<dbReference type="Pfam" id="PF01152">
    <property type="entry name" value="Bac_globin"/>
    <property type="match status" value="1"/>
</dbReference>
<dbReference type="AlphaFoldDB" id="A0A238X3N9"/>
<protein>
    <submittedName>
        <fullName evidence="5">Hemoglobin</fullName>
    </submittedName>
</protein>
<keyword evidence="1" id="KW-0813">Transport</keyword>
<dbReference type="InterPro" id="IPR012292">
    <property type="entry name" value="Globin/Proto"/>
</dbReference>
<dbReference type="Proteomes" id="UP000198310">
    <property type="component" value="Unassembled WGS sequence"/>
</dbReference>
<evidence type="ECO:0000313" key="6">
    <source>
        <dbReference type="Proteomes" id="UP000198310"/>
    </source>
</evidence>
<accession>A0A238X3N9</accession>
<dbReference type="InterPro" id="IPR009050">
    <property type="entry name" value="Globin-like_sf"/>
</dbReference>
<dbReference type="GO" id="GO:0046872">
    <property type="term" value="F:metal ion binding"/>
    <property type="evidence" value="ECO:0007669"/>
    <property type="project" value="UniProtKB-KW"/>
</dbReference>
<dbReference type="Gene3D" id="1.10.490.10">
    <property type="entry name" value="Globins"/>
    <property type="match status" value="1"/>
</dbReference>
<keyword evidence="3" id="KW-0479">Metal-binding</keyword>
<dbReference type="GO" id="GO:0019825">
    <property type="term" value="F:oxygen binding"/>
    <property type="evidence" value="ECO:0007669"/>
    <property type="project" value="InterPro"/>
</dbReference>
<evidence type="ECO:0000256" key="4">
    <source>
        <dbReference type="ARBA" id="ARBA00023004"/>
    </source>
</evidence>
<evidence type="ECO:0000256" key="3">
    <source>
        <dbReference type="ARBA" id="ARBA00022723"/>
    </source>
</evidence>
<evidence type="ECO:0000313" key="5">
    <source>
        <dbReference type="EMBL" id="SNR53606.1"/>
    </source>
</evidence>
<organism evidence="5 6">
    <name type="scientific">Hymenobacter mucosus</name>
    <dbReference type="NCBI Taxonomy" id="1411120"/>
    <lineage>
        <taxon>Bacteria</taxon>
        <taxon>Pseudomonadati</taxon>
        <taxon>Bacteroidota</taxon>
        <taxon>Cytophagia</taxon>
        <taxon>Cytophagales</taxon>
        <taxon>Hymenobacteraceae</taxon>
        <taxon>Hymenobacter</taxon>
    </lineage>
</organism>
<keyword evidence="4" id="KW-0408">Iron</keyword>
<evidence type="ECO:0000256" key="1">
    <source>
        <dbReference type="ARBA" id="ARBA00022448"/>
    </source>
</evidence>
<proteinExistence type="predicted"/>
<sequence length="130" mass="14926">MSETLPDIQTEADIRQLVDAFYSRVQTDELIGPIFQAVVQDNWPRHLATMYDFWSSLLFGTSRYRGRPFPKHLALPVEGQHFRHWLTLFVETVDAHFSGAKADEAIYKAGNLATIFEYRVGQARNPLSLL</sequence>
<dbReference type="InterPro" id="IPR001486">
    <property type="entry name" value="Hemoglobin_trunc"/>
</dbReference>
<reference evidence="6" key="1">
    <citation type="submission" date="2017-06" db="EMBL/GenBank/DDBJ databases">
        <authorList>
            <person name="Varghese N."/>
            <person name="Submissions S."/>
        </authorList>
    </citation>
    <scope>NUCLEOTIDE SEQUENCE [LARGE SCALE GENOMIC DNA]</scope>
    <source>
        <strain evidence="6">DSM 28041</strain>
    </source>
</reference>
<dbReference type="GO" id="GO:0020037">
    <property type="term" value="F:heme binding"/>
    <property type="evidence" value="ECO:0007669"/>
    <property type="project" value="InterPro"/>
</dbReference>
<dbReference type="CDD" id="cd08916">
    <property type="entry name" value="TrHb3_P"/>
    <property type="match status" value="1"/>
</dbReference>
<dbReference type="SUPFAM" id="SSF46458">
    <property type="entry name" value="Globin-like"/>
    <property type="match status" value="1"/>
</dbReference>
<dbReference type="EMBL" id="FZNS01000003">
    <property type="protein sequence ID" value="SNR53606.1"/>
    <property type="molecule type" value="Genomic_DNA"/>
</dbReference>
<keyword evidence="2" id="KW-0349">Heme</keyword>
<name>A0A238X3N9_9BACT</name>
<dbReference type="RefSeq" id="WP_089332445.1">
    <property type="nucleotide sequence ID" value="NZ_FZNS01000003.1"/>
</dbReference>